<dbReference type="AlphaFoldDB" id="A0A3S5A6S2"/>
<name>A0A3S5A6S2_9PLAT</name>
<feature type="compositionally biased region" description="Acidic residues" evidence="1">
    <location>
        <begin position="283"/>
        <end position="292"/>
    </location>
</feature>
<reference evidence="2" key="1">
    <citation type="submission" date="2018-11" db="EMBL/GenBank/DDBJ databases">
        <authorList>
            <consortium name="Pathogen Informatics"/>
        </authorList>
    </citation>
    <scope>NUCLEOTIDE SEQUENCE</scope>
</reference>
<dbReference type="EMBL" id="CAAALY010004020">
    <property type="protein sequence ID" value="VEL08461.1"/>
    <property type="molecule type" value="Genomic_DNA"/>
</dbReference>
<dbReference type="Proteomes" id="UP000784294">
    <property type="component" value="Unassembled WGS sequence"/>
</dbReference>
<gene>
    <name evidence="2" type="ORF">PXEA_LOCUS1901</name>
</gene>
<feature type="compositionally biased region" description="Acidic residues" evidence="1">
    <location>
        <begin position="127"/>
        <end position="144"/>
    </location>
</feature>
<proteinExistence type="predicted"/>
<feature type="region of interest" description="Disordered" evidence="1">
    <location>
        <begin position="252"/>
        <end position="292"/>
    </location>
</feature>
<sequence>MYSYSVVKNNEGELNAVLLELARNIMGKVSSKGVRIKQDASRCHIKDFISKTLVQPDQPFDPPSLPLKEEVPSSIRSIDAFGQLFSHLLLEVVQPNVVMPESTEISCAKAEKHFENYSSSEPRNVDVETESSESDLESEAEVSFDDQLPALPDVYDKLKDFTNCKLNNLSTDRPQFLHQSDPQDSRQTKQYEDIKLKNLKSPKNKVVEFKNSSDDGDSRMYQIEYKAKGNRQHTNGLSLTDRKVKGRKSFMRRHQKEIGRQQVSRKNLGMFKADGSRPTDATTSDDEVIFSH</sequence>
<organism evidence="2 3">
    <name type="scientific">Protopolystoma xenopodis</name>
    <dbReference type="NCBI Taxonomy" id="117903"/>
    <lineage>
        <taxon>Eukaryota</taxon>
        <taxon>Metazoa</taxon>
        <taxon>Spiralia</taxon>
        <taxon>Lophotrochozoa</taxon>
        <taxon>Platyhelminthes</taxon>
        <taxon>Monogenea</taxon>
        <taxon>Polyopisthocotylea</taxon>
        <taxon>Polystomatidea</taxon>
        <taxon>Polystomatidae</taxon>
        <taxon>Protopolystoma</taxon>
    </lineage>
</organism>
<protein>
    <submittedName>
        <fullName evidence="2">Uncharacterized protein</fullName>
    </submittedName>
</protein>
<evidence type="ECO:0000256" key="1">
    <source>
        <dbReference type="SAM" id="MobiDB-lite"/>
    </source>
</evidence>
<feature type="region of interest" description="Disordered" evidence="1">
    <location>
        <begin position="117"/>
        <end position="145"/>
    </location>
</feature>
<evidence type="ECO:0000313" key="2">
    <source>
        <dbReference type="EMBL" id="VEL08461.1"/>
    </source>
</evidence>
<comment type="caution">
    <text evidence="2">The sequence shown here is derived from an EMBL/GenBank/DDBJ whole genome shotgun (WGS) entry which is preliminary data.</text>
</comment>
<accession>A0A3S5A6S2</accession>
<evidence type="ECO:0000313" key="3">
    <source>
        <dbReference type="Proteomes" id="UP000784294"/>
    </source>
</evidence>
<keyword evidence="3" id="KW-1185">Reference proteome</keyword>